<keyword evidence="1" id="KW-0472">Membrane</keyword>
<keyword evidence="1" id="KW-0812">Transmembrane</keyword>
<dbReference type="RefSeq" id="WP_328777098.1">
    <property type="nucleotide sequence ID" value="NZ_CP108057.1"/>
</dbReference>
<keyword evidence="3" id="KW-1185">Reference proteome</keyword>
<dbReference type="EMBL" id="CP108057">
    <property type="protein sequence ID" value="WUO50205.1"/>
    <property type="molecule type" value="Genomic_DNA"/>
</dbReference>
<proteinExistence type="predicted"/>
<feature type="transmembrane region" description="Helical" evidence="1">
    <location>
        <begin position="248"/>
        <end position="273"/>
    </location>
</feature>
<feature type="transmembrane region" description="Helical" evidence="1">
    <location>
        <begin position="12"/>
        <end position="32"/>
    </location>
</feature>
<feature type="transmembrane region" description="Helical" evidence="1">
    <location>
        <begin position="199"/>
        <end position="218"/>
    </location>
</feature>
<gene>
    <name evidence="2" type="ORF">OHU17_32630</name>
</gene>
<feature type="transmembrane region" description="Helical" evidence="1">
    <location>
        <begin position="224"/>
        <end position="241"/>
    </location>
</feature>
<feature type="transmembrane region" description="Helical" evidence="1">
    <location>
        <begin position="293"/>
        <end position="311"/>
    </location>
</feature>
<sequence>MWERVVQDGRWALWLVCACYLVVVYITSRGLIGAPRYRLFQARVHDCRARAAILAATISTASVDSTDTTDSVAKSAVLKAINERLDGFGVGGQVVWRLLPQRAVIAIPLSKLAAAWRALHHAETQLLRLEGAEEIALRSLTLRLRLASDPDPVNNSLGTQLAAHAGDAPAERALLIAATEELHRQEDDDFEREYEHQRIALWLALTGIAAVLLLGLALDHRLSMLLGGLGGFLSPLIGVMRSQRPTSWGVLVLAPVGGALAAPGGLLLVRMLADPELNLLGQVFLHNSWGAPAQPISLAVALLFGFSGTLFSRLALAATGQLVPTAGRTSRPGPPSRP</sequence>
<accession>A0ABZ1RUL3</accession>
<organism evidence="2 3">
    <name type="scientific">Streptomyces goshikiensis</name>
    <dbReference type="NCBI Taxonomy" id="1942"/>
    <lineage>
        <taxon>Bacteria</taxon>
        <taxon>Bacillati</taxon>
        <taxon>Actinomycetota</taxon>
        <taxon>Actinomycetes</taxon>
        <taxon>Kitasatosporales</taxon>
        <taxon>Streptomycetaceae</taxon>
        <taxon>Streptomyces</taxon>
    </lineage>
</organism>
<evidence type="ECO:0000313" key="3">
    <source>
        <dbReference type="Proteomes" id="UP001432075"/>
    </source>
</evidence>
<reference evidence="2" key="1">
    <citation type="submission" date="2022-10" db="EMBL/GenBank/DDBJ databases">
        <title>The complete genomes of actinobacterial strains from the NBC collection.</title>
        <authorList>
            <person name="Joergensen T.S."/>
            <person name="Alvarez Arevalo M."/>
            <person name="Sterndorff E.B."/>
            <person name="Faurdal D."/>
            <person name="Vuksanovic O."/>
            <person name="Mourched A.-S."/>
            <person name="Charusanti P."/>
            <person name="Shaw S."/>
            <person name="Blin K."/>
            <person name="Weber T."/>
        </authorList>
    </citation>
    <scope>NUCLEOTIDE SEQUENCE</scope>
    <source>
        <strain evidence="2">NBC_00283</strain>
    </source>
</reference>
<protein>
    <submittedName>
        <fullName evidence="2">Uncharacterized protein</fullName>
    </submittedName>
</protein>
<name>A0ABZ1RUL3_9ACTN</name>
<evidence type="ECO:0000313" key="2">
    <source>
        <dbReference type="EMBL" id="WUO50205.1"/>
    </source>
</evidence>
<dbReference type="Proteomes" id="UP001432075">
    <property type="component" value="Chromosome"/>
</dbReference>
<keyword evidence="1" id="KW-1133">Transmembrane helix</keyword>
<evidence type="ECO:0000256" key="1">
    <source>
        <dbReference type="SAM" id="Phobius"/>
    </source>
</evidence>